<evidence type="ECO:0000256" key="5">
    <source>
        <dbReference type="ARBA" id="ARBA00022676"/>
    </source>
</evidence>
<evidence type="ECO:0000256" key="4">
    <source>
        <dbReference type="ARBA" id="ARBA00012671"/>
    </source>
</evidence>
<dbReference type="Pfam" id="PF15024">
    <property type="entry name" value="Glyco_transf_18"/>
    <property type="match status" value="2"/>
</dbReference>
<dbReference type="GO" id="GO:0006487">
    <property type="term" value="P:protein N-linked glycosylation"/>
    <property type="evidence" value="ECO:0007669"/>
    <property type="project" value="TreeGrafter"/>
</dbReference>
<keyword evidence="11" id="KW-0472">Membrane</keyword>
<dbReference type="PANTHER" id="PTHR15075:SF7">
    <property type="entry name" value="ALPHA-1,6-MANNOSYL-GLYCOPROTEIN 6-BETA-N-ACETYLGLUCOSAMINYLTRANSFERASE"/>
    <property type="match status" value="1"/>
</dbReference>
<evidence type="ECO:0000256" key="7">
    <source>
        <dbReference type="ARBA" id="ARBA00022692"/>
    </source>
</evidence>
<evidence type="ECO:0000259" key="14">
    <source>
        <dbReference type="Pfam" id="PF15024"/>
    </source>
</evidence>
<dbReference type="Proteomes" id="UP000694523">
    <property type="component" value="Unplaced"/>
</dbReference>
<proteinExistence type="inferred from homology"/>
<keyword evidence="12" id="KW-0325">Glycoprotein</keyword>
<protein>
    <recommendedName>
        <fullName evidence="4">alpha-1,6-mannosyl-glycoprotein 6-beta-N-acetylglucosaminyltransferase</fullName>
        <ecNumber evidence="4">2.4.1.155</ecNumber>
    </recommendedName>
</protein>
<keyword evidence="16" id="KW-1185">Reference proteome</keyword>
<dbReference type="UniPathway" id="UPA00378"/>
<evidence type="ECO:0000256" key="1">
    <source>
        <dbReference type="ARBA" id="ARBA00004323"/>
    </source>
</evidence>
<dbReference type="AlphaFoldDB" id="A0A8C6TBK7"/>
<keyword evidence="5" id="KW-0328">Glycosyltransferase</keyword>
<evidence type="ECO:0000313" key="15">
    <source>
        <dbReference type="Ensembl" id="ENSNMLP00000019143.1"/>
    </source>
</evidence>
<organism evidence="15 16">
    <name type="scientific">Neogobius melanostomus</name>
    <name type="common">round goby</name>
    <dbReference type="NCBI Taxonomy" id="47308"/>
    <lineage>
        <taxon>Eukaryota</taxon>
        <taxon>Metazoa</taxon>
        <taxon>Chordata</taxon>
        <taxon>Craniata</taxon>
        <taxon>Vertebrata</taxon>
        <taxon>Euteleostomi</taxon>
        <taxon>Actinopterygii</taxon>
        <taxon>Neopterygii</taxon>
        <taxon>Teleostei</taxon>
        <taxon>Neoteleostei</taxon>
        <taxon>Acanthomorphata</taxon>
        <taxon>Gobiaria</taxon>
        <taxon>Gobiiformes</taxon>
        <taxon>Gobioidei</taxon>
        <taxon>Gobiidae</taxon>
        <taxon>Benthophilinae</taxon>
        <taxon>Neogobiini</taxon>
        <taxon>Neogobius</taxon>
    </lineage>
</organism>
<evidence type="ECO:0000256" key="2">
    <source>
        <dbReference type="ARBA" id="ARBA00004922"/>
    </source>
</evidence>
<dbReference type="GO" id="GO:0030144">
    <property type="term" value="F:alpha-1,6-mannosylglycoprotein 6-beta-N-acetylglucosaminyltransferase activity"/>
    <property type="evidence" value="ECO:0007669"/>
    <property type="project" value="UniProtKB-EC"/>
</dbReference>
<keyword evidence="6" id="KW-0808">Transferase</keyword>
<evidence type="ECO:0000313" key="16">
    <source>
        <dbReference type="Proteomes" id="UP000694523"/>
    </source>
</evidence>
<evidence type="ECO:0000256" key="9">
    <source>
        <dbReference type="ARBA" id="ARBA00022989"/>
    </source>
</evidence>
<keyword evidence="7" id="KW-0812">Transmembrane</keyword>
<evidence type="ECO:0000256" key="8">
    <source>
        <dbReference type="ARBA" id="ARBA00022968"/>
    </source>
</evidence>
<sequence length="515" mass="57743">GSGILGQTLLFKDVLTLMLHFQFLQLHWKTDPCYSFYGVDGTTCSLLKYLSQTEDFAPLRRGTTSLPTMASETTSAHTEEGTAHSKAIISFDTVCNQMSVVLRPKSRFEAMVERGGPLGELVQWADLGASLTILGHNVTLTTSQHLLHRLVCGFSNSKITSTHRPVTSIPGEPCSPFRCRFRILDSFGTEPAFNLGTYARSREYKTLWGSWDLHPQQFMTMFPHTPDNSFLGFVSEEAMNADVKKEATDSYEKGNVAVVYAKQEYMWEVCTKVAFSLVPFMCVHTLVLPSQLFCFNRSNSFLFQVFVGLGFPYEGPAPIEAIAMGCAFLQPRFNPPHSSKNNNFYRGKPTTRKISSQHPYAEEFIGKPHVWTVDINNSTEIRQAVKDILHAQVQPFTPREFTCEGMLERLQAYITHQCPEDAVESSGCVVRRRVPALLSRCEPALFHHINSALNCSSVEPDVSHLFPAYSPWGRQCHLQQEPFLFSCAGSDPSFRRLCACRAFLPGQVALCPDCQ</sequence>
<dbReference type="EC" id="2.4.1.155" evidence="4"/>
<keyword evidence="8" id="KW-0735">Signal-anchor</keyword>
<accession>A0A8C6TBK7</accession>
<dbReference type="InterPro" id="IPR052105">
    <property type="entry name" value="MGAT5_Glycosyltransferase"/>
</dbReference>
<dbReference type="Ensembl" id="ENSNMLT00000021517.1">
    <property type="protein sequence ID" value="ENSNMLP00000019143.1"/>
    <property type="gene ID" value="ENSNMLG00000012562.1"/>
</dbReference>
<feature type="domain" description="Glycosyltransferase family 18 catalytic" evidence="14">
    <location>
        <begin position="33"/>
        <end position="76"/>
    </location>
</feature>
<evidence type="ECO:0000256" key="10">
    <source>
        <dbReference type="ARBA" id="ARBA00023034"/>
    </source>
</evidence>
<comment type="subcellular location">
    <subcellularLocation>
        <location evidence="1">Golgi apparatus membrane</location>
        <topology evidence="1">Single-pass type II membrane protein</topology>
    </subcellularLocation>
</comment>
<feature type="domain" description="Glycosyltransferase family 18 catalytic" evidence="14">
    <location>
        <begin position="105"/>
        <end position="500"/>
    </location>
</feature>
<evidence type="ECO:0000256" key="11">
    <source>
        <dbReference type="ARBA" id="ARBA00023136"/>
    </source>
</evidence>
<reference evidence="15" key="2">
    <citation type="submission" date="2025-09" db="UniProtKB">
        <authorList>
            <consortium name="Ensembl"/>
        </authorList>
    </citation>
    <scope>IDENTIFICATION</scope>
</reference>
<comment type="similarity">
    <text evidence="3">Belongs to the glycosyltransferase 18 family.</text>
</comment>
<keyword evidence="9" id="KW-1133">Transmembrane helix</keyword>
<evidence type="ECO:0000256" key="6">
    <source>
        <dbReference type="ARBA" id="ARBA00022679"/>
    </source>
</evidence>
<dbReference type="GO" id="GO:0000139">
    <property type="term" value="C:Golgi membrane"/>
    <property type="evidence" value="ECO:0007669"/>
    <property type="project" value="UniProtKB-SubCell"/>
</dbReference>
<keyword evidence="10" id="KW-0333">Golgi apparatus</keyword>
<dbReference type="PANTHER" id="PTHR15075">
    <property type="entry name" value="ALPHA-MANNOSIDE BETA-1,6-N-ACETYLGLUCOSAMINYLTRANSFERASE"/>
    <property type="match status" value="1"/>
</dbReference>
<reference evidence="15" key="1">
    <citation type="submission" date="2025-08" db="UniProtKB">
        <authorList>
            <consortium name="Ensembl"/>
        </authorList>
    </citation>
    <scope>IDENTIFICATION</scope>
</reference>
<evidence type="ECO:0000256" key="3">
    <source>
        <dbReference type="ARBA" id="ARBA00007477"/>
    </source>
</evidence>
<comment type="pathway">
    <text evidence="2">Protein modification; protein glycosylation.</text>
</comment>
<evidence type="ECO:0000256" key="13">
    <source>
        <dbReference type="ARBA" id="ARBA00048243"/>
    </source>
</evidence>
<evidence type="ECO:0000256" key="12">
    <source>
        <dbReference type="ARBA" id="ARBA00023180"/>
    </source>
</evidence>
<name>A0A8C6TBK7_9GOBI</name>
<comment type="catalytic activity">
    <reaction evidence="13">
        <text>N(4)-{beta-D-GlcNAc-(1-&gt;2)-[beta-D-GlcNAc-(1-&gt;4)]-alpha-D-Man-(1-&gt;3)-[beta-D-GlcNAc-(1-&gt;2)-alpha-D-Man-(1-&gt;6)]-beta-D-Man-(1-&gt;4)-beta-D-GlcNAc-(1-&gt;4)-beta-D-GlcNAc}-L-asparaginyl-[protein] + UDP-N-acetyl-alpha-D-glucosamine = N(4)-{beta-D-GlcNAc-(1-&gt;2)-[beta-D-GlcNAc-(1-&gt;4)]-alpha-D-Man-(1-&gt;3)-[beta-D-GlcNAc-(1-&gt;2)-[beta-D-GlcNAc-(1-&gt;6)]-alpha-D-Man-(1-&gt;6)]-beta-D-Man-(1-&gt;4)-beta-D-GlcNAc-(1-&gt;4)-beta-D-GlcNAc}-L-asparaginyl-[protein] + UDP + H(+)</text>
        <dbReference type="Rhea" id="RHEA:16921"/>
        <dbReference type="Rhea" id="RHEA-COMP:14374"/>
        <dbReference type="Rhea" id="RHEA-COMP:14377"/>
        <dbReference type="ChEBI" id="CHEBI:15378"/>
        <dbReference type="ChEBI" id="CHEBI:57705"/>
        <dbReference type="ChEBI" id="CHEBI:58223"/>
        <dbReference type="ChEBI" id="CHEBI:139507"/>
        <dbReference type="ChEBI" id="CHEBI:139510"/>
        <dbReference type="EC" id="2.4.1.155"/>
    </reaction>
</comment>
<dbReference type="InterPro" id="IPR026116">
    <property type="entry name" value="GT18_cat"/>
</dbReference>